<evidence type="ECO:0000256" key="2">
    <source>
        <dbReference type="SAM" id="Phobius"/>
    </source>
</evidence>
<gene>
    <name evidence="3" type="ORF">EG327_007533</name>
    <name evidence="4" type="ORF">EG328_007217</name>
</gene>
<proteinExistence type="predicted"/>
<comment type="caution">
    <text evidence="3">The sequence shown here is derived from an EMBL/GenBank/DDBJ whole genome shotgun (WGS) entry which is preliminary data.</text>
</comment>
<feature type="transmembrane region" description="Helical" evidence="2">
    <location>
        <begin position="75"/>
        <end position="96"/>
    </location>
</feature>
<organism evidence="3 6">
    <name type="scientific">Venturia inaequalis</name>
    <name type="common">Apple scab fungus</name>
    <dbReference type="NCBI Taxonomy" id="5025"/>
    <lineage>
        <taxon>Eukaryota</taxon>
        <taxon>Fungi</taxon>
        <taxon>Dikarya</taxon>
        <taxon>Ascomycota</taxon>
        <taxon>Pezizomycotina</taxon>
        <taxon>Dothideomycetes</taxon>
        <taxon>Pleosporomycetidae</taxon>
        <taxon>Venturiales</taxon>
        <taxon>Venturiaceae</taxon>
        <taxon>Venturia</taxon>
    </lineage>
</organism>
<dbReference type="OrthoDB" id="3358048at2759"/>
<feature type="transmembrane region" description="Helical" evidence="2">
    <location>
        <begin position="52"/>
        <end position="69"/>
    </location>
</feature>
<dbReference type="AlphaFoldDB" id="A0A8H3UWS1"/>
<protein>
    <submittedName>
        <fullName evidence="3">Uncharacterized protein</fullName>
    </submittedName>
</protein>
<evidence type="ECO:0000313" key="6">
    <source>
        <dbReference type="Proteomes" id="UP000490939"/>
    </source>
</evidence>
<keyword evidence="2" id="KW-1133">Transmembrane helix</keyword>
<keyword evidence="2" id="KW-0472">Membrane</keyword>
<dbReference type="EMBL" id="WNWR01000454">
    <property type="protein sequence ID" value="KAE9978001.1"/>
    <property type="molecule type" value="Genomic_DNA"/>
</dbReference>
<name>A0A8H3UWS1_VENIN</name>
<evidence type="ECO:0000313" key="5">
    <source>
        <dbReference type="Proteomes" id="UP000447873"/>
    </source>
</evidence>
<feature type="compositionally biased region" description="Acidic residues" evidence="1">
    <location>
        <begin position="16"/>
        <end position="27"/>
    </location>
</feature>
<dbReference type="EMBL" id="WNWS01000039">
    <property type="protein sequence ID" value="KAE9985553.1"/>
    <property type="molecule type" value="Genomic_DNA"/>
</dbReference>
<evidence type="ECO:0000313" key="3">
    <source>
        <dbReference type="EMBL" id="KAE9978001.1"/>
    </source>
</evidence>
<dbReference type="Proteomes" id="UP000447873">
    <property type="component" value="Unassembled WGS sequence"/>
</dbReference>
<reference evidence="3 6" key="1">
    <citation type="submission" date="2019-07" db="EMBL/GenBank/DDBJ databases">
        <title>Venturia inaequalis Genome Resource.</title>
        <authorList>
            <person name="Lichtner F.J."/>
        </authorList>
    </citation>
    <scope>NUCLEOTIDE SEQUENCE [LARGE SCALE GENOMIC DNA]</scope>
    <source>
        <strain evidence="4 5">120213</strain>
        <strain evidence="3 6">DMI_063113</strain>
    </source>
</reference>
<evidence type="ECO:0000256" key="1">
    <source>
        <dbReference type="SAM" id="MobiDB-lite"/>
    </source>
</evidence>
<keyword evidence="6" id="KW-1185">Reference proteome</keyword>
<accession>A0A8H3UWS1</accession>
<keyword evidence="2" id="KW-0812">Transmembrane</keyword>
<dbReference type="Proteomes" id="UP000490939">
    <property type="component" value="Unassembled WGS sequence"/>
</dbReference>
<feature type="compositionally biased region" description="Basic residues" evidence="1">
    <location>
        <begin position="1"/>
        <end position="11"/>
    </location>
</feature>
<evidence type="ECO:0000313" key="4">
    <source>
        <dbReference type="EMBL" id="KAE9985553.1"/>
    </source>
</evidence>
<sequence>MEPTTRLRKAFKYPTDEESDSQPEDLDEEEQEVLIKTFIDNDAAKTEAYKKAFLFLPILSLLLYAPALLPPSSTTFLRTLLSITSLSLTTYALHLLPTRSQTQKTTPDTTRYSSEIGPLKKYLDHLNAGLSVVLLLFALRAKQKGEGAEEELYLSLLPGVVFLVVYVARGQLRPVDVGELERLRYGYKGA</sequence>
<feature type="region of interest" description="Disordered" evidence="1">
    <location>
        <begin position="1"/>
        <end position="27"/>
    </location>
</feature>